<proteinExistence type="predicted"/>
<protein>
    <submittedName>
        <fullName evidence="1">Uncharacterized protein</fullName>
    </submittedName>
</protein>
<reference evidence="1" key="1">
    <citation type="submission" date="2021-03" db="EMBL/GenBank/DDBJ databases">
        <authorList>
            <consortium name="DOE Joint Genome Institute"/>
            <person name="Ahrendt S."/>
            <person name="Looney B.P."/>
            <person name="Miyauchi S."/>
            <person name="Morin E."/>
            <person name="Drula E."/>
            <person name="Courty P.E."/>
            <person name="Chicoki N."/>
            <person name="Fauchery L."/>
            <person name="Kohler A."/>
            <person name="Kuo A."/>
            <person name="Labutti K."/>
            <person name="Pangilinan J."/>
            <person name="Lipzen A."/>
            <person name="Riley R."/>
            <person name="Andreopoulos W."/>
            <person name="He G."/>
            <person name="Johnson J."/>
            <person name="Barry K.W."/>
            <person name="Grigoriev I.V."/>
            <person name="Nagy L."/>
            <person name="Hibbett D."/>
            <person name="Henrissat B."/>
            <person name="Matheny P.B."/>
            <person name="Labbe J."/>
            <person name="Martin F."/>
        </authorList>
    </citation>
    <scope>NUCLEOTIDE SEQUENCE</scope>
    <source>
        <strain evidence="1">HHB10654</strain>
    </source>
</reference>
<comment type="caution">
    <text evidence="1">The sequence shown here is derived from an EMBL/GenBank/DDBJ whole genome shotgun (WGS) entry which is preliminary data.</text>
</comment>
<gene>
    <name evidence="1" type="ORF">BV25DRAFT_1833349</name>
</gene>
<dbReference type="EMBL" id="MU277305">
    <property type="protein sequence ID" value="KAI0055201.1"/>
    <property type="molecule type" value="Genomic_DNA"/>
</dbReference>
<accession>A0ACB8SHE5</accession>
<reference evidence="1" key="2">
    <citation type="journal article" date="2022" name="New Phytol.">
        <title>Evolutionary transition to the ectomycorrhizal habit in the genomes of a hyperdiverse lineage of mushroom-forming fungi.</title>
        <authorList>
            <person name="Looney B."/>
            <person name="Miyauchi S."/>
            <person name="Morin E."/>
            <person name="Drula E."/>
            <person name="Courty P.E."/>
            <person name="Kohler A."/>
            <person name="Kuo A."/>
            <person name="LaButti K."/>
            <person name="Pangilinan J."/>
            <person name="Lipzen A."/>
            <person name="Riley R."/>
            <person name="Andreopoulos W."/>
            <person name="He G."/>
            <person name="Johnson J."/>
            <person name="Nolan M."/>
            <person name="Tritt A."/>
            <person name="Barry K.W."/>
            <person name="Grigoriev I.V."/>
            <person name="Nagy L.G."/>
            <person name="Hibbett D."/>
            <person name="Henrissat B."/>
            <person name="Matheny P.B."/>
            <person name="Labbe J."/>
            <person name="Martin F.M."/>
        </authorList>
    </citation>
    <scope>NUCLEOTIDE SEQUENCE</scope>
    <source>
        <strain evidence="1">HHB10654</strain>
    </source>
</reference>
<evidence type="ECO:0000313" key="2">
    <source>
        <dbReference type="Proteomes" id="UP000814140"/>
    </source>
</evidence>
<organism evidence="1 2">
    <name type="scientific">Artomyces pyxidatus</name>
    <dbReference type="NCBI Taxonomy" id="48021"/>
    <lineage>
        <taxon>Eukaryota</taxon>
        <taxon>Fungi</taxon>
        <taxon>Dikarya</taxon>
        <taxon>Basidiomycota</taxon>
        <taxon>Agaricomycotina</taxon>
        <taxon>Agaricomycetes</taxon>
        <taxon>Russulales</taxon>
        <taxon>Auriscalpiaceae</taxon>
        <taxon>Artomyces</taxon>
    </lineage>
</organism>
<dbReference type="Proteomes" id="UP000814140">
    <property type="component" value="Unassembled WGS sequence"/>
</dbReference>
<keyword evidence="2" id="KW-1185">Reference proteome</keyword>
<evidence type="ECO:0000313" key="1">
    <source>
        <dbReference type="EMBL" id="KAI0055201.1"/>
    </source>
</evidence>
<sequence length="229" mass="25214">MLADRSSTPGTAQNSFQTLQVRPSEAGWFEVVAAEPLERNAGLPARLRLHIHCCALGPAEDASRRALVVHVCRALPLAGLTTLDARDYTADCAWHPVFARCAHLAHLVLPHTLVYTLFMTLRGFMPGVLFPALRVVTVERADFNAWHATTGLSILTNVMSVMKHWKLAPKKLTLVLRGCRVNAAHVDLLRSEVGRQTIDWDGVTASLDDVHPKPPFDRLGSHGGLFKHL</sequence>
<name>A0ACB8SHE5_9AGAM</name>